<accession>A0A2U2X862</accession>
<dbReference type="EMBL" id="QFRI01000001">
    <property type="protein sequence ID" value="PWH83951.1"/>
    <property type="molecule type" value="Genomic_DNA"/>
</dbReference>
<reference evidence="5" key="3">
    <citation type="submission" date="2018-05" db="EMBL/GenBank/DDBJ databases">
        <authorList>
            <person name="Lu D."/>
        </authorList>
    </citation>
    <scope>NUCLEOTIDE SEQUENCE [LARGE SCALE GENOMIC DNA]</scope>
    <source>
        <strain evidence="5">ZY111</strain>
    </source>
</reference>
<proteinExistence type="predicted"/>
<evidence type="ECO:0000256" key="1">
    <source>
        <dbReference type="SAM" id="Coils"/>
    </source>
</evidence>
<reference evidence="4 5" key="2">
    <citation type="submission" date="2018-05" db="EMBL/GenBank/DDBJ databases">
        <title>Algibacter marinivivus sp. nov., isolated from sample around a algae.</title>
        <authorList>
            <person name="Zhong X."/>
        </authorList>
    </citation>
    <scope>NUCLEOTIDE SEQUENCE [LARGE SCALE GENOMIC DNA]</scope>
    <source>
        <strain evidence="4 5">ZY111</strain>
    </source>
</reference>
<dbReference type="Pfam" id="PF14257">
    <property type="entry name" value="DUF4349"/>
    <property type="match status" value="1"/>
</dbReference>
<feature type="domain" description="DUF4349" evidence="3">
    <location>
        <begin position="54"/>
        <end position="256"/>
    </location>
</feature>
<protein>
    <submittedName>
        <fullName evidence="4">DUF4349 domain-containing protein</fullName>
    </submittedName>
</protein>
<keyword evidence="2" id="KW-0812">Transmembrane</keyword>
<organism evidence="4 5">
    <name type="scientific">Algibacter marinivivus</name>
    <dbReference type="NCBI Taxonomy" id="2100723"/>
    <lineage>
        <taxon>Bacteria</taxon>
        <taxon>Pseudomonadati</taxon>
        <taxon>Bacteroidota</taxon>
        <taxon>Flavobacteriia</taxon>
        <taxon>Flavobacteriales</taxon>
        <taxon>Flavobacteriaceae</taxon>
        <taxon>Algibacter</taxon>
    </lineage>
</organism>
<keyword evidence="5" id="KW-1185">Reference proteome</keyword>
<comment type="caution">
    <text evidence="4">The sequence shown here is derived from an EMBL/GenBank/DDBJ whole genome shotgun (WGS) entry which is preliminary data.</text>
</comment>
<gene>
    <name evidence="4" type="ORF">DIS18_05210</name>
</gene>
<sequence length="268" mass="31229">MKLLSYILILMLPLMCSSPKDENYDSEAYEDSEIVYEETSLLSSKVYSPETSTQKIIKTSYLKFETDDLDKTYLQIKKAIQDNKGFIKDDNSNKSYNTITRHIIVRIPTNNFQNTLDAVSKNVDYFDTKRISAKDVTEEFIDLEARLKAKLTLEKRYLELLSKAKNVKEMLEIERELSNIREEIEAKQGRLKYLQNKVSLSTLDIEFYKLTSEAPVTKSYSTKMWNAIKAGFNGISIFFLGLLHIWPFIIILFIGGYFIKKWIKKSKK</sequence>
<dbReference type="RefSeq" id="WP_109351957.1">
    <property type="nucleotide sequence ID" value="NZ_QFRI01000001.1"/>
</dbReference>
<evidence type="ECO:0000259" key="3">
    <source>
        <dbReference type="Pfam" id="PF14257"/>
    </source>
</evidence>
<evidence type="ECO:0000256" key="2">
    <source>
        <dbReference type="SAM" id="Phobius"/>
    </source>
</evidence>
<dbReference type="OrthoDB" id="5381491at2"/>
<evidence type="ECO:0000313" key="5">
    <source>
        <dbReference type="Proteomes" id="UP000245375"/>
    </source>
</evidence>
<keyword evidence="1" id="KW-0175">Coiled coil</keyword>
<keyword evidence="2" id="KW-1133">Transmembrane helix</keyword>
<dbReference type="AlphaFoldDB" id="A0A2U2X862"/>
<feature type="transmembrane region" description="Helical" evidence="2">
    <location>
        <begin position="237"/>
        <end position="259"/>
    </location>
</feature>
<keyword evidence="2" id="KW-0472">Membrane</keyword>
<name>A0A2U2X862_9FLAO</name>
<feature type="coiled-coil region" evidence="1">
    <location>
        <begin position="163"/>
        <end position="197"/>
    </location>
</feature>
<reference evidence="5" key="1">
    <citation type="submission" date="2018-05" db="EMBL/GenBank/DDBJ databases">
        <title>Algibacter marinivivus sp. nov., isolated from sample around a algae.</title>
        <authorList>
            <person name="Lu D."/>
        </authorList>
    </citation>
    <scope>NUCLEOTIDE SEQUENCE [LARGE SCALE GENOMIC DNA]</scope>
    <source>
        <strain evidence="5">ZY111</strain>
    </source>
</reference>
<dbReference type="InterPro" id="IPR025645">
    <property type="entry name" value="DUF4349"/>
</dbReference>
<dbReference type="Proteomes" id="UP000245375">
    <property type="component" value="Unassembled WGS sequence"/>
</dbReference>
<evidence type="ECO:0000313" key="4">
    <source>
        <dbReference type="EMBL" id="PWH83951.1"/>
    </source>
</evidence>